<accession>A0A1I4DES1</accession>
<keyword evidence="2" id="KW-1185">Reference proteome</keyword>
<reference evidence="2" key="1">
    <citation type="submission" date="2016-10" db="EMBL/GenBank/DDBJ databases">
        <authorList>
            <person name="Varghese N."/>
            <person name="Submissions S."/>
        </authorList>
    </citation>
    <scope>NUCLEOTIDE SEQUENCE [LARGE SCALE GENOMIC DNA]</scope>
    <source>
        <strain evidence="2">CGMCC 4.2126</strain>
    </source>
</reference>
<evidence type="ECO:0000313" key="2">
    <source>
        <dbReference type="Proteomes" id="UP000199111"/>
    </source>
</evidence>
<dbReference type="Proteomes" id="UP000199111">
    <property type="component" value="Unassembled WGS sequence"/>
</dbReference>
<protein>
    <submittedName>
        <fullName evidence="1">Uncharacterized protein</fullName>
    </submittedName>
</protein>
<sequence length="79" mass="8757">MAELLTPIERREYLAQHGGSECRALLGFLMGAWPDRFDELAARAGDLMYRHRSETAAQEALDRVARVRAGAERPEGGEG</sequence>
<dbReference type="GeneID" id="96302909"/>
<dbReference type="AlphaFoldDB" id="A0A1I4DES1"/>
<dbReference type="RefSeq" id="WP_093891439.1">
    <property type="nucleotide sequence ID" value="NZ_FOQY01000041.1"/>
</dbReference>
<evidence type="ECO:0000313" key="1">
    <source>
        <dbReference type="EMBL" id="SFK91563.1"/>
    </source>
</evidence>
<gene>
    <name evidence="1" type="ORF">SAMN05216275_14111</name>
</gene>
<organism evidence="1 2">
    <name type="scientific">Streptosporangium canum</name>
    <dbReference type="NCBI Taxonomy" id="324952"/>
    <lineage>
        <taxon>Bacteria</taxon>
        <taxon>Bacillati</taxon>
        <taxon>Actinomycetota</taxon>
        <taxon>Actinomycetes</taxon>
        <taxon>Streptosporangiales</taxon>
        <taxon>Streptosporangiaceae</taxon>
        <taxon>Streptosporangium</taxon>
    </lineage>
</organism>
<proteinExistence type="predicted"/>
<name>A0A1I4DES1_9ACTN</name>
<dbReference type="EMBL" id="FOQY01000041">
    <property type="protein sequence ID" value="SFK91563.1"/>
    <property type="molecule type" value="Genomic_DNA"/>
</dbReference>